<evidence type="ECO:0000256" key="1">
    <source>
        <dbReference type="SAM" id="Phobius"/>
    </source>
</evidence>
<dbReference type="AlphaFoldDB" id="A0A073JZ23"/>
<comment type="caution">
    <text evidence="2">The sequence shown here is derived from an EMBL/GenBank/DDBJ whole genome shotgun (WGS) entry which is preliminary data.</text>
</comment>
<reference evidence="2 3" key="1">
    <citation type="submission" date="2014-06" db="EMBL/GenBank/DDBJ databases">
        <title>Draft genome sequence of Bacillus manliponensis JCM 15802 (MCCC 1A00708).</title>
        <authorList>
            <person name="Lai Q."/>
            <person name="Liu Y."/>
            <person name="Shao Z."/>
        </authorList>
    </citation>
    <scope>NUCLEOTIDE SEQUENCE [LARGE SCALE GENOMIC DNA]</scope>
    <source>
        <strain evidence="2 3">JCM 15802</strain>
    </source>
</reference>
<dbReference type="EMBL" id="JOTN01000007">
    <property type="protein sequence ID" value="KEK19485.1"/>
    <property type="molecule type" value="Genomic_DNA"/>
</dbReference>
<organism evidence="2 3">
    <name type="scientific">Bacillus manliponensis</name>
    <dbReference type="NCBI Taxonomy" id="574376"/>
    <lineage>
        <taxon>Bacteria</taxon>
        <taxon>Bacillati</taxon>
        <taxon>Bacillota</taxon>
        <taxon>Bacilli</taxon>
        <taxon>Bacillales</taxon>
        <taxon>Bacillaceae</taxon>
        <taxon>Bacillus</taxon>
        <taxon>Bacillus cereus group</taxon>
    </lineage>
</organism>
<feature type="transmembrane region" description="Helical" evidence="1">
    <location>
        <begin position="34"/>
        <end position="53"/>
    </location>
</feature>
<protein>
    <submittedName>
        <fullName evidence="2">Uncharacterized protein</fullName>
    </submittedName>
</protein>
<accession>A0A073JZ23</accession>
<keyword evidence="1" id="KW-1133">Transmembrane helix</keyword>
<gene>
    <name evidence="2" type="ORF">BAMA_22080</name>
</gene>
<evidence type="ECO:0000313" key="3">
    <source>
        <dbReference type="Proteomes" id="UP000027822"/>
    </source>
</evidence>
<proteinExistence type="predicted"/>
<evidence type="ECO:0000313" key="2">
    <source>
        <dbReference type="EMBL" id="KEK19485.1"/>
    </source>
</evidence>
<keyword evidence="1" id="KW-0472">Membrane</keyword>
<keyword evidence="3" id="KW-1185">Reference proteome</keyword>
<sequence length="74" mass="8762">MKLHSSLMSVSLIMWGKACKLFCMLFYMMEKLRYEKYVFYVIMLTVPVVRQLMSGSIMVRIRKGQNSNELCKIN</sequence>
<name>A0A073JZ23_9BACI</name>
<keyword evidence="1" id="KW-0812">Transmembrane</keyword>
<feature type="transmembrane region" description="Helical" evidence="1">
    <location>
        <begin position="7"/>
        <end position="28"/>
    </location>
</feature>
<dbReference type="Proteomes" id="UP000027822">
    <property type="component" value="Unassembled WGS sequence"/>
</dbReference>
<dbReference type="STRING" id="574376.BAMA_22080"/>